<keyword evidence="4" id="KW-1185">Reference proteome</keyword>
<evidence type="ECO:0000313" key="3">
    <source>
        <dbReference type="EMBL" id="KAK9102978.1"/>
    </source>
</evidence>
<organism evidence="3 4">
    <name type="scientific">Stephania japonica</name>
    <dbReference type="NCBI Taxonomy" id="461633"/>
    <lineage>
        <taxon>Eukaryota</taxon>
        <taxon>Viridiplantae</taxon>
        <taxon>Streptophyta</taxon>
        <taxon>Embryophyta</taxon>
        <taxon>Tracheophyta</taxon>
        <taxon>Spermatophyta</taxon>
        <taxon>Magnoliopsida</taxon>
        <taxon>Ranunculales</taxon>
        <taxon>Menispermaceae</taxon>
        <taxon>Menispermoideae</taxon>
        <taxon>Cissampelideae</taxon>
        <taxon>Stephania</taxon>
    </lineage>
</organism>
<proteinExistence type="predicted"/>
<evidence type="ECO:0000313" key="4">
    <source>
        <dbReference type="Proteomes" id="UP001417504"/>
    </source>
</evidence>
<protein>
    <submittedName>
        <fullName evidence="3">Uncharacterized protein</fullName>
    </submittedName>
</protein>
<gene>
    <name evidence="3" type="ORF">Sjap_020232</name>
</gene>
<feature type="region of interest" description="Disordered" evidence="2">
    <location>
        <begin position="1"/>
        <end position="27"/>
    </location>
</feature>
<comment type="caution">
    <text evidence="3">The sequence shown here is derived from an EMBL/GenBank/DDBJ whole genome shotgun (WGS) entry which is preliminary data.</text>
</comment>
<dbReference type="AlphaFoldDB" id="A0AAP0F5J9"/>
<dbReference type="PANTHER" id="PTHR34554">
    <property type="entry name" value="RGS1-HXK1-INTERACTING PROTEIN 1"/>
    <property type="match status" value="1"/>
</dbReference>
<evidence type="ECO:0000256" key="2">
    <source>
        <dbReference type="SAM" id="MobiDB-lite"/>
    </source>
</evidence>
<keyword evidence="1" id="KW-0175">Coiled coil</keyword>
<feature type="compositionally biased region" description="Polar residues" evidence="2">
    <location>
        <begin position="1"/>
        <end position="10"/>
    </location>
</feature>
<dbReference type="EMBL" id="JBBNAE010000008">
    <property type="protein sequence ID" value="KAK9102978.1"/>
    <property type="molecule type" value="Genomic_DNA"/>
</dbReference>
<dbReference type="Proteomes" id="UP001417504">
    <property type="component" value="Unassembled WGS sequence"/>
</dbReference>
<dbReference type="PANTHER" id="PTHR34554:SF1">
    <property type="entry name" value="ALANINE-TRNA LIGASE"/>
    <property type="match status" value="1"/>
</dbReference>
<accession>A0AAP0F5J9</accession>
<feature type="coiled-coil region" evidence="1">
    <location>
        <begin position="146"/>
        <end position="180"/>
    </location>
</feature>
<name>A0AAP0F5J9_9MAGN</name>
<dbReference type="InterPro" id="IPR053284">
    <property type="entry name" value="RGS1-HXK1_interactor"/>
</dbReference>
<sequence length="259" mass="28853">MSTVADSESQPKPPHGENPFERNPGSLQETPWMEYVVQQVQFIQKTLENTIDSTAATARTRFSEIQSTSSAHLEMTLDSLRNVKSEYVAYEDALFGKMKEGIYVAASHPAVTIPAAIGVGVLGLKKPRRFISNGILRLFVSEEALISRADAKLKELQKSIELVKAESEKLEGRFLQAEDEMKRGRTKLRQAGNQIQGVIRSAYKIERQARGLKDILGELPSGQATQFWSQVSNLASEVKRERNVLSKEVSRISNYGISV</sequence>
<reference evidence="3 4" key="1">
    <citation type="submission" date="2024-01" db="EMBL/GenBank/DDBJ databases">
        <title>Genome assemblies of Stephania.</title>
        <authorList>
            <person name="Yang L."/>
        </authorList>
    </citation>
    <scope>NUCLEOTIDE SEQUENCE [LARGE SCALE GENOMIC DNA]</scope>
    <source>
        <strain evidence="3">QJT</strain>
        <tissue evidence="3">Leaf</tissue>
    </source>
</reference>
<evidence type="ECO:0000256" key="1">
    <source>
        <dbReference type="SAM" id="Coils"/>
    </source>
</evidence>